<dbReference type="Pfam" id="PF00582">
    <property type="entry name" value="Usp"/>
    <property type="match status" value="1"/>
</dbReference>
<comment type="caution">
    <text evidence="3">The sequence shown here is derived from an EMBL/GenBank/DDBJ whole genome shotgun (WGS) entry which is preliminary data.</text>
</comment>
<dbReference type="Proteomes" id="UP000598467">
    <property type="component" value="Unassembled WGS sequence"/>
</dbReference>
<dbReference type="Gene3D" id="3.40.50.620">
    <property type="entry name" value="HUPs"/>
    <property type="match status" value="1"/>
</dbReference>
<proteinExistence type="inferred from homology"/>
<sequence length="142" mass="15594">MYTSILVPIDLNEESSWRKSLPTAIAMARTFGADLHVITVVPDFGQSIVGSYFPEGFEAQALEKTSEMLKEFIGQNVPDDITCKGHVAHGTIYEEINNVADKLGCDLIVLASHRPELKDYLLGPNAARVVRHAGQSVLVVRE</sequence>
<dbReference type="InterPro" id="IPR006016">
    <property type="entry name" value="UspA"/>
</dbReference>
<evidence type="ECO:0000313" key="3">
    <source>
        <dbReference type="EMBL" id="MBD1545743.1"/>
    </source>
</evidence>
<evidence type="ECO:0000313" key="4">
    <source>
        <dbReference type="Proteomes" id="UP000598467"/>
    </source>
</evidence>
<evidence type="ECO:0000256" key="1">
    <source>
        <dbReference type="ARBA" id="ARBA00008791"/>
    </source>
</evidence>
<dbReference type="CDD" id="cd00293">
    <property type="entry name" value="USP-like"/>
    <property type="match status" value="1"/>
</dbReference>
<dbReference type="PANTHER" id="PTHR46268:SF6">
    <property type="entry name" value="UNIVERSAL STRESS PROTEIN UP12"/>
    <property type="match status" value="1"/>
</dbReference>
<dbReference type="SUPFAM" id="SSF52402">
    <property type="entry name" value="Adenine nucleotide alpha hydrolases-like"/>
    <property type="match status" value="1"/>
</dbReference>
<protein>
    <submittedName>
        <fullName evidence="3">Universal stress protein</fullName>
    </submittedName>
</protein>
<reference evidence="3" key="1">
    <citation type="submission" date="2020-05" db="EMBL/GenBank/DDBJ databases">
        <title>Identification of trans-AT polyketide cluster in two marine bacteria, producers of a novel glutaramide-containing polyketide sesbanimide D and analogs.</title>
        <authorList>
            <person name="Kacar D."/>
            <person name="Rodriguez P."/>
            <person name="Canedo L."/>
            <person name="Gonzalez E."/>
            <person name="Galan B."/>
            <person name="De La Calle F."/>
            <person name="Garcia J.L."/>
        </authorList>
    </citation>
    <scope>NUCLEOTIDE SEQUENCE</scope>
    <source>
        <strain evidence="3">PHM038</strain>
    </source>
</reference>
<name>A0A926NYR0_9HYPH</name>
<feature type="domain" description="UspA" evidence="2">
    <location>
        <begin position="1"/>
        <end position="141"/>
    </location>
</feature>
<dbReference type="InterPro" id="IPR006015">
    <property type="entry name" value="Universal_stress_UspA"/>
</dbReference>
<dbReference type="AlphaFoldDB" id="A0A926NYR0"/>
<organism evidence="3 4">
    <name type="scientific">Roseibium aggregatum</name>
    <dbReference type="NCBI Taxonomy" id="187304"/>
    <lineage>
        <taxon>Bacteria</taxon>
        <taxon>Pseudomonadati</taxon>
        <taxon>Pseudomonadota</taxon>
        <taxon>Alphaproteobacteria</taxon>
        <taxon>Hyphomicrobiales</taxon>
        <taxon>Stappiaceae</taxon>
        <taxon>Roseibium</taxon>
    </lineage>
</organism>
<dbReference type="EMBL" id="JABFCZ010000005">
    <property type="protein sequence ID" value="MBD1545743.1"/>
    <property type="molecule type" value="Genomic_DNA"/>
</dbReference>
<accession>A0A926NYR0</accession>
<dbReference type="RefSeq" id="WP_190290414.1">
    <property type="nucleotide sequence ID" value="NZ_JABFCZ010000005.1"/>
</dbReference>
<dbReference type="PANTHER" id="PTHR46268">
    <property type="entry name" value="STRESS RESPONSE PROTEIN NHAX"/>
    <property type="match status" value="1"/>
</dbReference>
<gene>
    <name evidence="3" type="ORF">HK439_05680</name>
</gene>
<dbReference type="PRINTS" id="PR01438">
    <property type="entry name" value="UNVRSLSTRESS"/>
</dbReference>
<dbReference type="InterPro" id="IPR014729">
    <property type="entry name" value="Rossmann-like_a/b/a_fold"/>
</dbReference>
<comment type="similarity">
    <text evidence="1">Belongs to the universal stress protein A family.</text>
</comment>
<evidence type="ECO:0000259" key="2">
    <source>
        <dbReference type="Pfam" id="PF00582"/>
    </source>
</evidence>